<dbReference type="Proteomes" id="UP001497623">
    <property type="component" value="Unassembled WGS sequence"/>
</dbReference>
<evidence type="ECO:0000256" key="1">
    <source>
        <dbReference type="ARBA" id="ARBA00004370"/>
    </source>
</evidence>
<sequence length="482" mass="54324">MNPKGWVACMSVFGAILVLLGSVLLGCFPLLYNKILTQLMIVKEDSPSFEAFLSPPVPIYMQFFFFNVTNPEEIRLRGAKPNLTTVGPYTYLEVRQKYNLTWNETDGTVEYLDNKQYFFDESLSEGHKESDQITTINAVMTSLGSKIDGLPPAIKALVEMIFLRFGEELFITRSVEELTFKGYEEPLLAHITKLTGEAAENNGRFGFFYPRLCTAAKNYRDRQGRLYGLGQITAWDGKPTLSFWPNIVDNNPNELDQYCNMINGTDGSMYGPGVTKDDILYIYDSMLCRSMHLTYEKDIEFHGLPVMRFIPPEDMLENPEINNDNLCYCSPDRSNCLGAGFLNMAPCAAGAPVVMSTPHFYQGDKEELDKLIGLNPIKERHETILDVEPRTGVTMRAAKRIQVNVPLRQYGNLPSFKNVPEVIFPILFVNESVELSKEDIELVMKGVYLPFTIVDAVCGVFIAIGGVLLISAAVKFFRIKNQ</sequence>
<dbReference type="PANTHER" id="PTHR11923:SF51">
    <property type="entry name" value="LYSOSOME MEMBRANE PROTEIN 2"/>
    <property type="match status" value="1"/>
</dbReference>
<comment type="caution">
    <text evidence="8">The sequence shown here is derived from an EMBL/GenBank/DDBJ whole genome shotgun (WGS) entry which is preliminary data.</text>
</comment>
<proteinExistence type="inferred from homology"/>
<dbReference type="PANTHER" id="PTHR11923">
    <property type="entry name" value="SCAVENGER RECEPTOR CLASS B TYPE-1 SR-B1"/>
    <property type="match status" value="1"/>
</dbReference>
<evidence type="ECO:0000256" key="5">
    <source>
        <dbReference type="ARBA" id="ARBA00023136"/>
    </source>
</evidence>
<organism evidence="8 9">
    <name type="scientific">Meganyctiphanes norvegica</name>
    <name type="common">Northern krill</name>
    <name type="synonym">Thysanopoda norvegica</name>
    <dbReference type="NCBI Taxonomy" id="48144"/>
    <lineage>
        <taxon>Eukaryota</taxon>
        <taxon>Metazoa</taxon>
        <taxon>Ecdysozoa</taxon>
        <taxon>Arthropoda</taxon>
        <taxon>Crustacea</taxon>
        <taxon>Multicrustacea</taxon>
        <taxon>Malacostraca</taxon>
        <taxon>Eumalacostraca</taxon>
        <taxon>Eucarida</taxon>
        <taxon>Euphausiacea</taxon>
        <taxon>Euphausiidae</taxon>
        <taxon>Meganyctiphanes</taxon>
    </lineage>
</organism>
<dbReference type="PRINTS" id="PR01609">
    <property type="entry name" value="CD36FAMILY"/>
</dbReference>
<comment type="similarity">
    <text evidence="2">Belongs to the CD36 family.</text>
</comment>
<protein>
    <submittedName>
        <fullName evidence="8">Uncharacterized protein</fullName>
    </submittedName>
</protein>
<keyword evidence="6" id="KW-0325">Glycoprotein</keyword>
<evidence type="ECO:0000313" key="8">
    <source>
        <dbReference type="EMBL" id="CAL4069382.1"/>
    </source>
</evidence>
<dbReference type="AlphaFoldDB" id="A0AAV2Q5R3"/>
<keyword evidence="3 7" id="KW-0812">Transmembrane</keyword>
<evidence type="ECO:0000256" key="6">
    <source>
        <dbReference type="ARBA" id="ARBA00023180"/>
    </source>
</evidence>
<evidence type="ECO:0000256" key="3">
    <source>
        <dbReference type="ARBA" id="ARBA00022692"/>
    </source>
</evidence>
<keyword evidence="5 7" id="KW-0472">Membrane</keyword>
<accession>A0AAV2Q5R3</accession>
<reference evidence="8 9" key="1">
    <citation type="submission" date="2024-05" db="EMBL/GenBank/DDBJ databases">
        <authorList>
            <person name="Wallberg A."/>
        </authorList>
    </citation>
    <scope>NUCLEOTIDE SEQUENCE [LARGE SCALE GENOMIC DNA]</scope>
</reference>
<dbReference type="PROSITE" id="PS51257">
    <property type="entry name" value="PROKAR_LIPOPROTEIN"/>
    <property type="match status" value="1"/>
</dbReference>
<keyword evidence="4 7" id="KW-1133">Transmembrane helix</keyword>
<dbReference type="InterPro" id="IPR002159">
    <property type="entry name" value="CD36_fam"/>
</dbReference>
<dbReference type="Pfam" id="PF01130">
    <property type="entry name" value="CD36"/>
    <property type="match status" value="1"/>
</dbReference>
<feature type="transmembrane region" description="Helical" evidence="7">
    <location>
        <begin position="12"/>
        <end position="32"/>
    </location>
</feature>
<evidence type="ECO:0000313" key="9">
    <source>
        <dbReference type="Proteomes" id="UP001497623"/>
    </source>
</evidence>
<dbReference type="GO" id="GO:0016020">
    <property type="term" value="C:membrane"/>
    <property type="evidence" value="ECO:0007669"/>
    <property type="project" value="UniProtKB-SubCell"/>
</dbReference>
<gene>
    <name evidence="8" type="ORF">MNOR_LOCUS7803</name>
</gene>
<evidence type="ECO:0000256" key="4">
    <source>
        <dbReference type="ARBA" id="ARBA00022989"/>
    </source>
</evidence>
<dbReference type="GO" id="GO:0005044">
    <property type="term" value="F:scavenger receptor activity"/>
    <property type="evidence" value="ECO:0007669"/>
    <property type="project" value="TreeGrafter"/>
</dbReference>
<evidence type="ECO:0000256" key="2">
    <source>
        <dbReference type="ARBA" id="ARBA00010532"/>
    </source>
</evidence>
<name>A0AAV2Q5R3_MEGNR</name>
<evidence type="ECO:0000256" key="7">
    <source>
        <dbReference type="SAM" id="Phobius"/>
    </source>
</evidence>
<feature type="non-terminal residue" evidence="8">
    <location>
        <position position="482"/>
    </location>
</feature>
<dbReference type="EMBL" id="CAXKWB010003507">
    <property type="protein sequence ID" value="CAL4069382.1"/>
    <property type="molecule type" value="Genomic_DNA"/>
</dbReference>
<dbReference type="GO" id="GO:0005737">
    <property type="term" value="C:cytoplasm"/>
    <property type="evidence" value="ECO:0007669"/>
    <property type="project" value="TreeGrafter"/>
</dbReference>
<comment type="subcellular location">
    <subcellularLocation>
        <location evidence="1">Membrane</location>
    </subcellularLocation>
</comment>
<keyword evidence="9" id="KW-1185">Reference proteome</keyword>
<feature type="transmembrane region" description="Helical" evidence="7">
    <location>
        <begin position="447"/>
        <end position="474"/>
    </location>
</feature>